<feature type="signal peptide" evidence="4">
    <location>
        <begin position="1"/>
        <end position="19"/>
    </location>
</feature>
<keyword evidence="5" id="KW-1185">Reference proteome</keyword>
<feature type="chain" id="PRO_5042580951" evidence="4">
    <location>
        <begin position="20"/>
        <end position="244"/>
    </location>
</feature>
<comment type="similarity">
    <text evidence="3">Belongs to the TO family.</text>
</comment>
<evidence type="ECO:0000256" key="1">
    <source>
        <dbReference type="ARBA" id="ARBA00022729"/>
    </source>
</evidence>
<dbReference type="KEGG" id="ccin:107272349"/>
<dbReference type="GO" id="GO:0007623">
    <property type="term" value="P:circadian rhythm"/>
    <property type="evidence" value="ECO:0007669"/>
    <property type="project" value="UniProtKB-ARBA"/>
</dbReference>
<dbReference type="GeneID" id="107272349"/>
<dbReference type="Proteomes" id="UP000694920">
    <property type="component" value="Unplaced"/>
</dbReference>
<dbReference type="InterPro" id="IPR038606">
    <property type="entry name" value="To_sf"/>
</dbReference>
<dbReference type="SMART" id="SM00700">
    <property type="entry name" value="JHBP"/>
    <property type="match status" value="1"/>
</dbReference>
<organism evidence="5 6">
    <name type="scientific">Cephus cinctus</name>
    <name type="common">Wheat stem sawfly</name>
    <dbReference type="NCBI Taxonomy" id="211228"/>
    <lineage>
        <taxon>Eukaryota</taxon>
        <taxon>Metazoa</taxon>
        <taxon>Ecdysozoa</taxon>
        <taxon>Arthropoda</taxon>
        <taxon>Hexapoda</taxon>
        <taxon>Insecta</taxon>
        <taxon>Pterygota</taxon>
        <taxon>Neoptera</taxon>
        <taxon>Endopterygota</taxon>
        <taxon>Hymenoptera</taxon>
        <taxon>Cephoidea</taxon>
        <taxon>Cephidae</taxon>
        <taxon>Cephus</taxon>
    </lineage>
</organism>
<dbReference type="PANTHER" id="PTHR11008">
    <property type="entry name" value="PROTEIN TAKEOUT-LIKE PROTEIN"/>
    <property type="match status" value="1"/>
</dbReference>
<dbReference type="Gene3D" id="3.15.10.30">
    <property type="entry name" value="Haemolymph juvenile hormone binding protein"/>
    <property type="match status" value="1"/>
</dbReference>
<name>A0AAJ7CA24_CEPCN</name>
<dbReference type="RefSeq" id="XP_015604907.1">
    <property type="nucleotide sequence ID" value="XM_015749421.2"/>
</dbReference>
<gene>
    <name evidence="6" type="primary">LOC107272349</name>
</gene>
<proteinExistence type="inferred from homology"/>
<dbReference type="AlphaFoldDB" id="A0AAJ7CA24"/>
<accession>A0AAJ7CA24</accession>
<dbReference type="Pfam" id="PF06585">
    <property type="entry name" value="JHBP"/>
    <property type="match status" value="1"/>
</dbReference>
<dbReference type="PANTHER" id="PTHR11008:SF39">
    <property type="entry name" value="CIRCADIAN CLOCK-CONTROLLED PROTEIN-LIKE PROTEIN"/>
    <property type="match status" value="1"/>
</dbReference>
<evidence type="ECO:0000313" key="6">
    <source>
        <dbReference type="RefSeq" id="XP_015604907.1"/>
    </source>
</evidence>
<sequence>MFLATVAICIVLLGNFAIAEVPSYIHICGRKDPQLNDCIIKSVEALRGNLRNGIPELDVPPVEPMKFKKIALSDTPNFRAIAQDVKLYGLSDFTVTSLKTDLNNKRIDLNVIFKDIKLNAEYDVSARIVVPIAGTGPIEIVADGVAAKVTLKFQLVNHKGKTYMYFPSITIKLTIKDYISHFVPREGENSPLANGINAALSNGRQEIIETITPNLEKVISEQILEYANKICKHFTYEELFPDRE</sequence>
<keyword evidence="1 4" id="KW-0732">Signal</keyword>
<keyword evidence="2" id="KW-0090">Biological rhythms</keyword>
<evidence type="ECO:0000256" key="4">
    <source>
        <dbReference type="SAM" id="SignalP"/>
    </source>
</evidence>
<evidence type="ECO:0000256" key="3">
    <source>
        <dbReference type="ARBA" id="ARBA00060902"/>
    </source>
</evidence>
<dbReference type="FunFam" id="3.15.10.30:FF:000001">
    <property type="entry name" value="Takeout-like protein 1"/>
    <property type="match status" value="1"/>
</dbReference>
<dbReference type="InterPro" id="IPR010562">
    <property type="entry name" value="Haemolymph_juvenile_hormone-bd"/>
</dbReference>
<reference evidence="6" key="1">
    <citation type="submission" date="2025-08" db="UniProtKB">
        <authorList>
            <consortium name="RefSeq"/>
        </authorList>
    </citation>
    <scope>IDENTIFICATION</scope>
</reference>
<evidence type="ECO:0000313" key="5">
    <source>
        <dbReference type="Proteomes" id="UP000694920"/>
    </source>
</evidence>
<dbReference type="GO" id="GO:0005615">
    <property type="term" value="C:extracellular space"/>
    <property type="evidence" value="ECO:0007669"/>
    <property type="project" value="TreeGrafter"/>
</dbReference>
<protein>
    <submittedName>
        <fullName evidence="6">Protein takeout</fullName>
    </submittedName>
</protein>
<evidence type="ECO:0000256" key="2">
    <source>
        <dbReference type="ARBA" id="ARBA00023108"/>
    </source>
</evidence>